<dbReference type="PROSITE" id="PS50004">
    <property type="entry name" value="C2"/>
    <property type="match status" value="1"/>
</dbReference>
<comment type="catalytic activity">
    <reaction evidence="4">
        <text>a 1,2-diacyl-sn-glycero-3-phospho-(1D-myo-inositol-4,5-bisphosphate) + H2O = 1D-myo-inositol 1,4,5-trisphosphate + a 1,2-diacyl-sn-glycerol + H(+)</text>
        <dbReference type="Rhea" id="RHEA:33179"/>
        <dbReference type="ChEBI" id="CHEBI:15377"/>
        <dbReference type="ChEBI" id="CHEBI:15378"/>
        <dbReference type="ChEBI" id="CHEBI:17815"/>
        <dbReference type="ChEBI" id="CHEBI:58456"/>
        <dbReference type="ChEBI" id="CHEBI:203600"/>
        <dbReference type="EC" id="3.1.4.11"/>
    </reaction>
</comment>
<dbReference type="PANTHER" id="PTHR10336">
    <property type="entry name" value="PHOSPHOINOSITIDE-SPECIFIC PHOSPHOLIPASE C FAMILY PROTEIN"/>
    <property type="match status" value="1"/>
</dbReference>
<feature type="domain" description="PI-PLC Y-box" evidence="7">
    <location>
        <begin position="498"/>
        <end position="588"/>
    </location>
</feature>
<evidence type="ECO:0000313" key="8">
    <source>
        <dbReference type="EMBL" id="PAV59289.1"/>
    </source>
</evidence>
<dbReference type="GO" id="GO:0051209">
    <property type="term" value="P:release of sequestered calcium ion into cytosol"/>
    <property type="evidence" value="ECO:0007669"/>
    <property type="project" value="TreeGrafter"/>
</dbReference>
<dbReference type="PROSITE" id="PS50003">
    <property type="entry name" value="PH_DOMAIN"/>
    <property type="match status" value="1"/>
</dbReference>
<evidence type="ECO:0000259" key="6">
    <source>
        <dbReference type="PROSITE" id="PS50004"/>
    </source>
</evidence>
<evidence type="ECO:0000256" key="2">
    <source>
        <dbReference type="ARBA" id="ARBA00022490"/>
    </source>
</evidence>
<dbReference type="FunFam" id="2.30.29.30:FF:000025">
    <property type="entry name" value="Phosphoinositide phospholipase C"/>
    <property type="match status" value="1"/>
</dbReference>
<dbReference type="InterPro" id="IPR017946">
    <property type="entry name" value="PLC-like_Pdiesterase_TIM-brl"/>
</dbReference>
<organism evidence="8 9">
    <name type="scientific">Diploscapter pachys</name>
    <dbReference type="NCBI Taxonomy" id="2018661"/>
    <lineage>
        <taxon>Eukaryota</taxon>
        <taxon>Metazoa</taxon>
        <taxon>Ecdysozoa</taxon>
        <taxon>Nematoda</taxon>
        <taxon>Chromadorea</taxon>
        <taxon>Rhabditida</taxon>
        <taxon>Rhabditina</taxon>
        <taxon>Rhabditomorpha</taxon>
        <taxon>Rhabditoidea</taxon>
        <taxon>Rhabditidae</taxon>
        <taxon>Diploscapter</taxon>
    </lineage>
</organism>
<name>A0A2A2JCG4_9BILA</name>
<dbReference type="AlphaFoldDB" id="A0A2A2JCG4"/>
<dbReference type="SMART" id="SM00149">
    <property type="entry name" value="PLCYc"/>
    <property type="match status" value="1"/>
</dbReference>
<dbReference type="InterPro" id="IPR000909">
    <property type="entry name" value="PLipase_C_PInositol-sp_X_dom"/>
</dbReference>
<dbReference type="GO" id="GO:0007214">
    <property type="term" value="P:gamma-aminobutyric acid signaling pathway"/>
    <property type="evidence" value="ECO:0007669"/>
    <property type="project" value="TreeGrafter"/>
</dbReference>
<reference evidence="8 9" key="1">
    <citation type="journal article" date="2017" name="Curr. Biol.">
        <title>Genome architecture and evolution of a unichromosomal asexual nematode.</title>
        <authorList>
            <person name="Fradin H."/>
            <person name="Zegar C."/>
            <person name="Gutwein M."/>
            <person name="Lucas J."/>
            <person name="Kovtun M."/>
            <person name="Corcoran D."/>
            <person name="Baugh L.R."/>
            <person name="Kiontke K."/>
            <person name="Gunsalus K."/>
            <person name="Fitch D.H."/>
            <person name="Piano F."/>
        </authorList>
    </citation>
    <scope>NUCLEOTIDE SEQUENCE [LARGE SCALE GENOMIC DNA]</scope>
    <source>
        <strain evidence="8">PF1309</strain>
    </source>
</reference>
<dbReference type="InterPro" id="IPR000008">
    <property type="entry name" value="C2_dom"/>
</dbReference>
<dbReference type="Gene3D" id="2.30.29.30">
    <property type="entry name" value="Pleckstrin-homology domain (PH domain)/Phosphotyrosine-binding domain (PTB)"/>
    <property type="match status" value="1"/>
</dbReference>
<dbReference type="SUPFAM" id="SSF50729">
    <property type="entry name" value="PH domain-like"/>
    <property type="match status" value="1"/>
</dbReference>
<dbReference type="PROSITE" id="PS50008">
    <property type="entry name" value="PIPLC_Y_DOMAIN"/>
    <property type="match status" value="1"/>
</dbReference>
<proteinExistence type="predicted"/>
<dbReference type="SUPFAM" id="SSF47473">
    <property type="entry name" value="EF-hand"/>
    <property type="match status" value="1"/>
</dbReference>
<dbReference type="SUPFAM" id="SSF49562">
    <property type="entry name" value="C2 domain (Calcium/lipid-binding domain, CaLB)"/>
    <property type="match status" value="1"/>
</dbReference>
<gene>
    <name evidence="8" type="ORF">WR25_18423</name>
</gene>
<evidence type="ECO:0000313" key="9">
    <source>
        <dbReference type="Proteomes" id="UP000218231"/>
    </source>
</evidence>
<keyword evidence="4" id="KW-0442">Lipid degradation</keyword>
<dbReference type="Pfam" id="PF00388">
    <property type="entry name" value="PI-PLC-X"/>
    <property type="match status" value="1"/>
</dbReference>
<dbReference type="PROSITE" id="PS50007">
    <property type="entry name" value="PIPLC_X_DOMAIN"/>
    <property type="match status" value="1"/>
</dbReference>
<dbReference type="FunFam" id="3.20.20.190:FF:000046">
    <property type="entry name" value="Phosphoinositide phospholipase C"/>
    <property type="match status" value="1"/>
</dbReference>
<dbReference type="CDD" id="cd16206">
    <property type="entry name" value="EFh_PRIP"/>
    <property type="match status" value="1"/>
</dbReference>
<keyword evidence="4" id="KW-0443">Lipid metabolism</keyword>
<keyword evidence="4" id="KW-0378">Hydrolase</keyword>
<dbReference type="GO" id="GO:0005737">
    <property type="term" value="C:cytoplasm"/>
    <property type="evidence" value="ECO:0007669"/>
    <property type="project" value="UniProtKB-SubCell"/>
</dbReference>
<protein>
    <recommendedName>
        <fullName evidence="4">Phosphoinositide phospholipase C</fullName>
        <ecNumber evidence="4">3.1.4.11</ecNumber>
    </recommendedName>
</protein>
<dbReference type="OrthoDB" id="269822at2759"/>
<comment type="subcellular location">
    <subcellularLocation>
        <location evidence="1">Cytoplasm</location>
    </subcellularLocation>
</comment>
<evidence type="ECO:0000259" key="7">
    <source>
        <dbReference type="PROSITE" id="PS50008"/>
    </source>
</evidence>
<keyword evidence="2" id="KW-0963">Cytoplasm</keyword>
<dbReference type="Pfam" id="PF00387">
    <property type="entry name" value="PI-PLC-Y"/>
    <property type="match status" value="1"/>
</dbReference>
<dbReference type="PRINTS" id="PR00390">
    <property type="entry name" value="PHPHLIPASEC"/>
</dbReference>
<dbReference type="EMBL" id="LIAE01010535">
    <property type="protein sequence ID" value="PAV59289.1"/>
    <property type="molecule type" value="Genomic_DNA"/>
</dbReference>
<dbReference type="CDD" id="cd13364">
    <property type="entry name" value="PH_PLC_eta"/>
    <property type="match status" value="1"/>
</dbReference>
<dbReference type="STRING" id="2018661.A0A2A2JCG4"/>
<evidence type="ECO:0000256" key="1">
    <source>
        <dbReference type="ARBA" id="ARBA00004496"/>
    </source>
</evidence>
<evidence type="ECO:0000256" key="4">
    <source>
        <dbReference type="RuleBase" id="RU361133"/>
    </source>
</evidence>
<dbReference type="Gene3D" id="3.20.20.190">
    <property type="entry name" value="Phosphatidylinositol (PI) phosphodiesterase"/>
    <property type="match status" value="1"/>
</dbReference>
<dbReference type="CDD" id="cd00275">
    <property type="entry name" value="C2_PLC_like"/>
    <property type="match status" value="1"/>
</dbReference>
<dbReference type="PANTHER" id="PTHR10336:SF196">
    <property type="entry name" value="PHOSPHOINOSITIDE PHOSPHOLIPASE C"/>
    <property type="match status" value="1"/>
</dbReference>
<dbReference type="InterPro" id="IPR011993">
    <property type="entry name" value="PH-like_dom_sf"/>
</dbReference>
<dbReference type="CDD" id="cd08558">
    <property type="entry name" value="PI-PLCc_eukaryota"/>
    <property type="match status" value="1"/>
</dbReference>
<keyword evidence="3" id="KW-0807">Transducer</keyword>
<accession>A0A2A2JCG4</accession>
<dbReference type="GO" id="GO:0004435">
    <property type="term" value="F:phosphatidylinositol-4,5-bisphosphate phospholipase C activity"/>
    <property type="evidence" value="ECO:0007669"/>
    <property type="project" value="UniProtKB-EC"/>
</dbReference>
<dbReference type="GO" id="GO:0016042">
    <property type="term" value="P:lipid catabolic process"/>
    <property type="evidence" value="ECO:0007669"/>
    <property type="project" value="UniProtKB-KW"/>
</dbReference>
<feature type="domain" description="C2" evidence="6">
    <location>
        <begin position="586"/>
        <end position="712"/>
    </location>
</feature>
<dbReference type="EC" id="3.1.4.11" evidence="4"/>
<dbReference type="GO" id="GO:0048015">
    <property type="term" value="P:phosphatidylinositol-mediated signaling"/>
    <property type="evidence" value="ECO:0007669"/>
    <property type="project" value="TreeGrafter"/>
</dbReference>
<keyword evidence="9" id="KW-1185">Reference proteome</keyword>
<dbReference type="Pfam" id="PF16457">
    <property type="entry name" value="PH_12"/>
    <property type="match status" value="1"/>
</dbReference>
<dbReference type="SMART" id="SM00148">
    <property type="entry name" value="PLCXc"/>
    <property type="match status" value="1"/>
</dbReference>
<dbReference type="InterPro" id="IPR001192">
    <property type="entry name" value="PI-PLC_fam"/>
</dbReference>
<dbReference type="InterPro" id="IPR015359">
    <property type="entry name" value="PLC_EF-hand-like"/>
</dbReference>
<dbReference type="GO" id="GO:0032228">
    <property type="term" value="P:regulation of synaptic transmission, GABAergic"/>
    <property type="evidence" value="ECO:0007669"/>
    <property type="project" value="TreeGrafter"/>
</dbReference>
<dbReference type="Gene3D" id="1.10.238.10">
    <property type="entry name" value="EF-hand"/>
    <property type="match status" value="1"/>
</dbReference>
<feature type="domain" description="PH" evidence="5">
    <location>
        <begin position="1"/>
        <end position="110"/>
    </location>
</feature>
<dbReference type="InterPro" id="IPR011992">
    <property type="entry name" value="EF-hand-dom_pair"/>
</dbReference>
<comment type="caution">
    <text evidence="8">The sequence shown here is derived from an EMBL/GenBank/DDBJ whole genome shotgun (WGS) entry which is preliminary data.</text>
</comment>
<evidence type="ECO:0000259" key="5">
    <source>
        <dbReference type="PROSITE" id="PS50003"/>
    </source>
</evidence>
<dbReference type="FunFam" id="1.10.238.10:FF:000005">
    <property type="entry name" value="Phosphoinositide phospholipase C"/>
    <property type="match status" value="1"/>
</dbReference>
<dbReference type="Pfam" id="PF09279">
    <property type="entry name" value="EF-hand_like"/>
    <property type="match status" value="1"/>
</dbReference>
<dbReference type="Proteomes" id="UP000218231">
    <property type="component" value="Unassembled WGS sequence"/>
</dbReference>
<dbReference type="Pfam" id="PF00168">
    <property type="entry name" value="C2"/>
    <property type="match status" value="1"/>
</dbReference>
<dbReference type="SUPFAM" id="SSF51695">
    <property type="entry name" value="PLC-like phosphodiesterases"/>
    <property type="match status" value="1"/>
</dbReference>
<dbReference type="InterPro" id="IPR001711">
    <property type="entry name" value="PLipase_C_Pinositol-sp_Y"/>
</dbReference>
<dbReference type="InterPro" id="IPR001849">
    <property type="entry name" value="PH_domain"/>
</dbReference>
<dbReference type="SMART" id="SM00233">
    <property type="entry name" value="PH"/>
    <property type="match status" value="1"/>
</dbReference>
<sequence>MQTGSEFIKLRGTNRQFRRFFSLDADLSHIRWTPTNKKPHKARIPVDDIREVRIGKNTEILRNSDDTLIDLQDECLFSIIYGDEYLTLDLVAANIDDANIWVTGLMALTSNKFDCKPATSKFANLRERWLENVFDETDSESAGFIGEAAALRAIRHINSRLAIQRIKAKIKEAVNSEDPEKRGKLFKDDFVELYKEIGTRPEVYFLMVRYANKDYLPSQDLRLFLETEQGMTAVTSEFCEALIEQYEPAPEAKENNLLTVDGFTAFLLSTECDIFDPSHTDVFQDMKQPFNRYFISSSQKTYLVEDQLGPASPDGFATALKRNCRVIQLDIWDPKEDLGETEPVVQNGTEAASKIRLSLALSTIREYAFERTRFPLILQLSVHCSLEWQKVAAKLITTHLESKLLIPNEENVLNSNPSPSDFKGKILMMGKKLKEEDKDFGELTEDDDGVVTTLKRRGKRIQLAKELSDLVAPFLQIQQVNDLMLTAPNSNALCPKKHVASISEAICLRLMHTYAPEFAHTTRDFLVRVASSATRTDSSNLNPQEFWNNGVQVVALNYQTPGLMMDLQEGKFMENGGCGYVLKPMIMKDELFVPGEKMPTAPQILHLRILSAQHLPRPRGSNAKGDSSDPFVVVEVFGLPADCAEERTKTVKNDGHNPSFDESFQFQICVPELALIRFLVLDDDYIGDDFIGQRTIPFECLQPGYRHIQLLNNEGDSLDNATLFVHVAITNRRGGGKAKKRGMSVKKKNARASSGMKIVGLKQVDELFKQAVDPLAEAINMRSALEQAMIDWQEECGLGPAGTIRQGIRLIHSRMTTLAANASPPSSPSACSDTSRSNDNIPSFQIDYDEKNMPLIVVNGQLPEQLQRTFTKLKTLIEKSSIVLAEADNLLEKIETSIRKISACHDDLNRLCSDTGLKGQKAQRAAENFTWNLRLLKAQLNMMNKSQEEAQDIITQTFDTGGVLGILSERMLCRAGRRFSRVIADPLKDSVL</sequence>
<dbReference type="GO" id="GO:0046488">
    <property type="term" value="P:phosphatidylinositol metabolic process"/>
    <property type="evidence" value="ECO:0007669"/>
    <property type="project" value="TreeGrafter"/>
</dbReference>
<dbReference type="Gene3D" id="2.60.40.150">
    <property type="entry name" value="C2 domain"/>
    <property type="match status" value="1"/>
</dbReference>
<dbReference type="SMART" id="SM00239">
    <property type="entry name" value="C2"/>
    <property type="match status" value="1"/>
</dbReference>
<dbReference type="InterPro" id="IPR035892">
    <property type="entry name" value="C2_domain_sf"/>
</dbReference>
<evidence type="ECO:0000256" key="3">
    <source>
        <dbReference type="ARBA" id="ARBA00023224"/>
    </source>
</evidence>